<evidence type="ECO:0000313" key="2">
    <source>
        <dbReference type="Proteomes" id="UP000006853"/>
    </source>
</evidence>
<name>F2QQM6_KOMPC</name>
<gene>
    <name evidence="1" type="ordered locus">PP7435_Chr2-0004</name>
</gene>
<dbReference type="AlphaFoldDB" id="F2QQM6"/>
<dbReference type="Proteomes" id="UP000006853">
    <property type="component" value="Chromosome 2"/>
</dbReference>
<dbReference type="HOGENOM" id="CLU_906458_0_0_1"/>
<dbReference type="EMBL" id="FR839629">
    <property type="protein sequence ID" value="CCA37704.1"/>
    <property type="molecule type" value="Genomic_DNA"/>
</dbReference>
<organism evidence="1 2">
    <name type="scientific">Komagataella phaffii (strain ATCC 76273 / CBS 7435 / CECT 11047 / NRRL Y-11430 / Wegner 21-1)</name>
    <name type="common">Yeast</name>
    <name type="synonym">Pichia pastoris</name>
    <dbReference type="NCBI Taxonomy" id="981350"/>
    <lineage>
        <taxon>Eukaryota</taxon>
        <taxon>Fungi</taxon>
        <taxon>Dikarya</taxon>
        <taxon>Ascomycota</taxon>
        <taxon>Saccharomycotina</taxon>
        <taxon>Pichiomycetes</taxon>
        <taxon>Pichiales</taxon>
        <taxon>Pichiaceae</taxon>
        <taxon>Komagataella</taxon>
    </lineage>
</organism>
<reference evidence="1 2" key="3">
    <citation type="journal article" date="2016" name="FEMS Yeast Res.">
        <title>Curation of the genome annotation of Pichia pastoris (Komagataella phaffii) CBS7435 from gene level to protein function.</title>
        <authorList>
            <person name="Valli M."/>
            <person name="Tatto N.E."/>
            <person name="Peymann A."/>
            <person name="Gruber C."/>
            <person name="Landes N."/>
            <person name="Ekker H."/>
            <person name="Thallinger G.G."/>
            <person name="Mattanovich D."/>
            <person name="Gasser B."/>
            <person name="Graf A.B."/>
        </authorList>
    </citation>
    <scope>GENOME REANNOTATION</scope>
    <source>
        <strain evidence="1 2">ATCC 76273 / CBS 7435 / CECT 11047 / NRRL Y-11430 / Wegner 21-1</strain>
    </source>
</reference>
<protein>
    <submittedName>
        <fullName evidence="1">Uncharacterized protein</fullName>
    </submittedName>
</protein>
<proteinExistence type="predicted"/>
<keyword evidence="2" id="KW-1185">Reference proteome</keyword>
<evidence type="ECO:0000313" key="1">
    <source>
        <dbReference type="EMBL" id="CCA37704.1"/>
    </source>
</evidence>
<reference key="2">
    <citation type="submission" date="2011-04" db="EMBL/GenBank/DDBJ databases">
        <title>High-quality genome sequence of Pichia pastoris CBS 7435.</title>
        <authorList>
            <person name="Kueberl A."/>
            <person name="Schneider J."/>
            <person name="Thallinger G.G."/>
            <person name="Anderl I."/>
            <person name="Wibberg D."/>
            <person name="Hajek T."/>
            <person name="Jaenicke S."/>
            <person name="Brinkrolf K."/>
            <person name="Goesmann A."/>
            <person name="Szczepanowski R."/>
            <person name="Puehler A."/>
            <person name="Schwab H."/>
            <person name="Glieder A."/>
            <person name="Pichler H."/>
        </authorList>
    </citation>
    <scope>NUCLEOTIDE SEQUENCE</scope>
    <source>
        <strain>CBS 7435</strain>
    </source>
</reference>
<accession>F2QQM6</accession>
<sequence>MGRTVIQIKTSWSVSLVRVIGLTESSLQVLREPVDFERIQEYLRGDHHDRGRHRPIQGSGGLWERVLHRAEQGYAKPPKRYIRGSIGILESWGREYLRMHFAGWDPVIDMVLRTMPDIISFLWRPHPVEGFDNRRSLASAGLQRIQHQKHFVLEHGLDLKICNPTFYAVVDKQLMITETQDILSSIHRLQPVVVTLTSLATVSIVKTVELSLTGETSISIESFTTHPSMSGMKLLSTTIRQRLALLLILSQHYLLLLGLNNGASSFYDFNVAIFHSPVDSHPLVNEIKFSVLWLQKPGKIDNCDWCQ</sequence>
<reference evidence="1 2" key="1">
    <citation type="journal article" date="2011" name="J. Biotechnol.">
        <title>High-quality genome sequence of Pichia pastoris CBS7435.</title>
        <authorList>
            <person name="Kuberl A."/>
            <person name="Schneider J."/>
            <person name="Thallinger G.G."/>
            <person name="Anderl I."/>
            <person name="Wibberg D."/>
            <person name="Hajek T."/>
            <person name="Jaenicke S."/>
            <person name="Brinkrolf K."/>
            <person name="Goesmann A."/>
            <person name="Szczepanowski R."/>
            <person name="Puhler A."/>
            <person name="Schwab H."/>
            <person name="Glieder A."/>
            <person name="Pichler H."/>
        </authorList>
    </citation>
    <scope>NUCLEOTIDE SEQUENCE [LARGE SCALE GENOMIC DNA]</scope>
    <source>
        <strain evidence="2">ATCC 76273 / CBS 7435 / CECT 11047 / NRRL Y-11430 / Wegner 21-1</strain>
    </source>
</reference>